<evidence type="ECO:0000256" key="1">
    <source>
        <dbReference type="ARBA" id="ARBA00022603"/>
    </source>
</evidence>
<dbReference type="STRING" id="1073089.A0A1L9RKS8"/>
<protein>
    <recommendedName>
        <fullName evidence="5">O-methyltransferase C-terminal domain-containing protein</fullName>
    </recommendedName>
</protein>
<dbReference type="GO" id="GO:0044550">
    <property type="term" value="P:secondary metabolite biosynthetic process"/>
    <property type="evidence" value="ECO:0007669"/>
    <property type="project" value="UniProtKB-ARBA"/>
</dbReference>
<evidence type="ECO:0000256" key="3">
    <source>
        <dbReference type="ARBA" id="ARBA00022691"/>
    </source>
</evidence>
<evidence type="ECO:0000256" key="2">
    <source>
        <dbReference type="ARBA" id="ARBA00022679"/>
    </source>
</evidence>
<dbReference type="InterPro" id="IPR029063">
    <property type="entry name" value="SAM-dependent_MTases_sf"/>
</dbReference>
<dbReference type="EMBL" id="KV878212">
    <property type="protein sequence ID" value="OJJ35530.1"/>
    <property type="molecule type" value="Genomic_DNA"/>
</dbReference>
<evidence type="ECO:0000313" key="7">
    <source>
        <dbReference type="Proteomes" id="UP000184383"/>
    </source>
</evidence>
<dbReference type="VEuPathDB" id="FungiDB:ASPWEDRAFT_172332"/>
<proteinExistence type="predicted"/>
<dbReference type="PANTHER" id="PTHR43712">
    <property type="entry name" value="PUTATIVE (AFU_ORTHOLOGUE AFUA_4G14580)-RELATED"/>
    <property type="match status" value="1"/>
</dbReference>
<dbReference type="OrthoDB" id="1606438at2759"/>
<dbReference type="RefSeq" id="XP_040689206.1">
    <property type="nucleotide sequence ID" value="XM_040830922.1"/>
</dbReference>
<dbReference type="InterPro" id="IPR016461">
    <property type="entry name" value="COMT-like"/>
</dbReference>
<evidence type="ECO:0000256" key="4">
    <source>
        <dbReference type="SAM" id="MobiDB-lite"/>
    </source>
</evidence>
<name>A0A1L9RKS8_ASPWE</name>
<dbReference type="Pfam" id="PF00891">
    <property type="entry name" value="Methyltransf_2"/>
    <property type="match status" value="1"/>
</dbReference>
<dbReference type="PROSITE" id="PS51683">
    <property type="entry name" value="SAM_OMT_II"/>
    <property type="match status" value="1"/>
</dbReference>
<dbReference type="Proteomes" id="UP000184383">
    <property type="component" value="Unassembled WGS sequence"/>
</dbReference>
<feature type="region of interest" description="Disordered" evidence="4">
    <location>
        <begin position="17"/>
        <end position="41"/>
    </location>
</feature>
<sequence length="434" mass="48399">MSSRITQLAQSVLANTTKLDQHQQNNNHPSPSFDATGPRDFGITDADVEKSRLDAIESATELIDLLQGPVAPLRPFYNGASLQAISRWSIASKVPRDGDISYTELAKQCGGISELDVRRILRYAMVYHRLFCEPRKGFVAHSLASLQLSEEPHLAGLLWLMGDSSYASYPHIVPALENFKDQEPHHAPWSLAFHSSKSMYDAMQDQPILASNFANAMASFASFPDSTIHQASHALPGMEILHYYPWSNLSGSQSAIHIVDIGGSTGDKTLPLVEALPNLSLTVQDLPQTIVGAEQSIPEHLRPRVNFMAYDFFTPQTRIADAYILKHCLHNWPDHYCVRILRNQIPVLRPGARIIIIDHILPEPGTMGLLVEKKIRALDMLMLTNHNARERELEDFKTLIKQADSRFQIGHIHQSQPSSADFPTGAIEVIWPGN</sequence>
<keyword evidence="3" id="KW-0949">S-adenosyl-L-methionine</keyword>
<dbReference type="GO" id="GO:0032259">
    <property type="term" value="P:methylation"/>
    <property type="evidence" value="ECO:0007669"/>
    <property type="project" value="UniProtKB-KW"/>
</dbReference>
<accession>A0A1L9RKS8</accession>
<organism evidence="6 7">
    <name type="scientific">Aspergillus wentii DTO 134E9</name>
    <dbReference type="NCBI Taxonomy" id="1073089"/>
    <lineage>
        <taxon>Eukaryota</taxon>
        <taxon>Fungi</taxon>
        <taxon>Dikarya</taxon>
        <taxon>Ascomycota</taxon>
        <taxon>Pezizomycotina</taxon>
        <taxon>Eurotiomycetes</taxon>
        <taxon>Eurotiomycetidae</taxon>
        <taxon>Eurotiales</taxon>
        <taxon>Aspergillaceae</taxon>
        <taxon>Aspergillus</taxon>
        <taxon>Aspergillus subgen. Cremei</taxon>
    </lineage>
</organism>
<dbReference type="PANTHER" id="PTHR43712:SF12">
    <property type="entry name" value="STERIGMATOCYSTIN 8-O-METHYLTRANSFERASE"/>
    <property type="match status" value="1"/>
</dbReference>
<dbReference type="Gene3D" id="3.40.50.150">
    <property type="entry name" value="Vaccinia Virus protein VP39"/>
    <property type="match status" value="1"/>
</dbReference>
<evidence type="ECO:0000313" key="6">
    <source>
        <dbReference type="EMBL" id="OJJ35530.1"/>
    </source>
</evidence>
<keyword evidence="1" id="KW-0489">Methyltransferase</keyword>
<gene>
    <name evidence="6" type="ORF">ASPWEDRAFT_172332</name>
</gene>
<dbReference type="InterPro" id="IPR001077">
    <property type="entry name" value="COMT_C"/>
</dbReference>
<feature type="domain" description="O-methyltransferase C-terminal" evidence="5">
    <location>
        <begin position="256"/>
        <end position="403"/>
    </location>
</feature>
<dbReference type="AlphaFoldDB" id="A0A1L9RKS8"/>
<feature type="compositionally biased region" description="Polar residues" evidence="4">
    <location>
        <begin position="17"/>
        <end position="30"/>
    </location>
</feature>
<dbReference type="CDD" id="cd02440">
    <property type="entry name" value="AdoMet_MTases"/>
    <property type="match status" value="1"/>
</dbReference>
<keyword evidence="2" id="KW-0808">Transferase</keyword>
<keyword evidence="7" id="KW-1185">Reference proteome</keyword>
<dbReference type="GeneID" id="63746770"/>
<dbReference type="SUPFAM" id="SSF53335">
    <property type="entry name" value="S-adenosyl-L-methionine-dependent methyltransferases"/>
    <property type="match status" value="1"/>
</dbReference>
<evidence type="ECO:0000259" key="5">
    <source>
        <dbReference type="Pfam" id="PF00891"/>
    </source>
</evidence>
<dbReference type="GO" id="GO:0008171">
    <property type="term" value="F:O-methyltransferase activity"/>
    <property type="evidence" value="ECO:0007669"/>
    <property type="project" value="InterPro"/>
</dbReference>
<reference evidence="7" key="1">
    <citation type="journal article" date="2017" name="Genome Biol.">
        <title>Comparative genomics reveals high biological diversity and specific adaptations in the industrially and medically important fungal genus Aspergillus.</title>
        <authorList>
            <person name="de Vries R.P."/>
            <person name="Riley R."/>
            <person name="Wiebenga A."/>
            <person name="Aguilar-Osorio G."/>
            <person name="Amillis S."/>
            <person name="Uchima C.A."/>
            <person name="Anderluh G."/>
            <person name="Asadollahi M."/>
            <person name="Askin M."/>
            <person name="Barry K."/>
            <person name="Battaglia E."/>
            <person name="Bayram O."/>
            <person name="Benocci T."/>
            <person name="Braus-Stromeyer S.A."/>
            <person name="Caldana C."/>
            <person name="Canovas D."/>
            <person name="Cerqueira G.C."/>
            <person name="Chen F."/>
            <person name="Chen W."/>
            <person name="Choi C."/>
            <person name="Clum A."/>
            <person name="Dos Santos R.A."/>
            <person name="Damasio A.R."/>
            <person name="Diallinas G."/>
            <person name="Emri T."/>
            <person name="Fekete E."/>
            <person name="Flipphi M."/>
            <person name="Freyberg S."/>
            <person name="Gallo A."/>
            <person name="Gournas C."/>
            <person name="Habgood R."/>
            <person name="Hainaut M."/>
            <person name="Harispe M.L."/>
            <person name="Henrissat B."/>
            <person name="Hilden K.S."/>
            <person name="Hope R."/>
            <person name="Hossain A."/>
            <person name="Karabika E."/>
            <person name="Karaffa L."/>
            <person name="Karanyi Z."/>
            <person name="Krasevec N."/>
            <person name="Kuo A."/>
            <person name="Kusch H."/>
            <person name="LaButti K."/>
            <person name="Lagendijk E.L."/>
            <person name="Lapidus A."/>
            <person name="Levasseur A."/>
            <person name="Lindquist E."/>
            <person name="Lipzen A."/>
            <person name="Logrieco A.F."/>
            <person name="MacCabe A."/>
            <person name="Maekelae M.R."/>
            <person name="Malavazi I."/>
            <person name="Melin P."/>
            <person name="Meyer V."/>
            <person name="Mielnichuk N."/>
            <person name="Miskei M."/>
            <person name="Molnar A.P."/>
            <person name="Mule G."/>
            <person name="Ngan C.Y."/>
            <person name="Orejas M."/>
            <person name="Orosz E."/>
            <person name="Ouedraogo J.P."/>
            <person name="Overkamp K.M."/>
            <person name="Park H.-S."/>
            <person name="Perrone G."/>
            <person name="Piumi F."/>
            <person name="Punt P.J."/>
            <person name="Ram A.F."/>
            <person name="Ramon A."/>
            <person name="Rauscher S."/>
            <person name="Record E."/>
            <person name="Riano-Pachon D.M."/>
            <person name="Robert V."/>
            <person name="Roehrig J."/>
            <person name="Ruller R."/>
            <person name="Salamov A."/>
            <person name="Salih N.S."/>
            <person name="Samson R.A."/>
            <person name="Sandor E."/>
            <person name="Sanguinetti M."/>
            <person name="Schuetze T."/>
            <person name="Sepcic K."/>
            <person name="Shelest E."/>
            <person name="Sherlock G."/>
            <person name="Sophianopoulou V."/>
            <person name="Squina F.M."/>
            <person name="Sun H."/>
            <person name="Susca A."/>
            <person name="Todd R.B."/>
            <person name="Tsang A."/>
            <person name="Unkles S.E."/>
            <person name="van de Wiele N."/>
            <person name="van Rossen-Uffink D."/>
            <person name="Oliveira J.V."/>
            <person name="Vesth T.C."/>
            <person name="Visser J."/>
            <person name="Yu J.-H."/>
            <person name="Zhou M."/>
            <person name="Andersen M.R."/>
            <person name="Archer D.B."/>
            <person name="Baker S.E."/>
            <person name="Benoit I."/>
            <person name="Brakhage A.A."/>
            <person name="Braus G.H."/>
            <person name="Fischer R."/>
            <person name="Frisvad J.C."/>
            <person name="Goldman G.H."/>
            <person name="Houbraken J."/>
            <person name="Oakley B."/>
            <person name="Pocsi I."/>
            <person name="Scazzocchio C."/>
            <person name="Seiboth B."/>
            <person name="vanKuyk P.A."/>
            <person name="Wortman J."/>
            <person name="Dyer P.S."/>
            <person name="Grigoriev I.V."/>
        </authorList>
    </citation>
    <scope>NUCLEOTIDE SEQUENCE [LARGE SCALE GENOMIC DNA]</scope>
    <source>
        <strain evidence="7">DTO 134E9</strain>
    </source>
</reference>